<reference evidence="8" key="1">
    <citation type="submission" date="2022-01" db="EMBL/GenBank/DDBJ databases">
        <authorList>
            <person name="King R."/>
        </authorList>
    </citation>
    <scope>NUCLEOTIDE SEQUENCE</scope>
</reference>
<evidence type="ECO:0000256" key="4">
    <source>
        <dbReference type="PROSITE-ProRule" id="PRU00175"/>
    </source>
</evidence>
<dbReference type="Pfam" id="PF00097">
    <property type="entry name" value="zf-C3HC4"/>
    <property type="match status" value="1"/>
</dbReference>
<keyword evidence="2 4" id="KW-0863">Zinc-finger</keyword>
<keyword evidence="6" id="KW-0812">Transmembrane</keyword>
<gene>
    <name evidence="8" type="ORF">CEUTPL_LOCUS7279</name>
</gene>
<feature type="compositionally biased region" description="Polar residues" evidence="5">
    <location>
        <begin position="33"/>
        <end position="48"/>
    </location>
</feature>
<evidence type="ECO:0000259" key="7">
    <source>
        <dbReference type="PROSITE" id="PS50089"/>
    </source>
</evidence>
<evidence type="ECO:0000313" key="9">
    <source>
        <dbReference type="Proteomes" id="UP001152799"/>
    </source>
</evidence>
<dbReference type="InterPro" id="IPR001841">
    <property type="entry name" value="Znf_RING"/>
</dbReference>
<proteinExistence type="predicted"/>
<keyword evidence="1" id="KW-0479">Metal-binding</keyword>
<keyword evidence="6" id="KW-0472">Membrane</keyword>
<dbReference type="SUPFAM" id="SSF57850">
    <property type="entry name" value="RING/U-box"/>
    <property type="match status" value="1"/>
</dbReference>
<evidence type="ECO:0000256" key="5">
    <source>
        <dbReference type="SAM" id="MobiDB-lite"/>
    </source>
</evidence>
<dbReference type="PROSITE" id="PS50089">
    <property type="entry name" value="ZF_RING_2"/>
    <property type="match status" value="1"/>
</dbReference>
<dbReference type="GO" id="GO:0008270">
    <property type="term" value="F:zinc ion binding"/>
    <property type="evidence" value="ECO:0007669"/>
    <property type="project" value="UniProtKB-KW"/>
</dbReference>
<feature type="transmembrane region" description="Helical" evidence="6">
    <location>
        <begin position="6"/>
        <end position="25"/>
    </location>
</feature>
<evidence type="ECO:0000256" key="3">
    <source>
        <dbReference type="ARBA" id="ARBA00022833"/>
    </source>
</evidence>
<evidence type="ECO:0000256" key="2">
    <source>
        <dbReference type="ARBA" id="ARBA00022771"/>
    </source>
</evidence>
<feature type="region of interest" description="Disordered" evidence="5">
    <location>
        <begin position="33"/>
        <end position="55"/>
    </location>
</feature>
<keyword evidence="3" id="KW-0862">Zinc</keyword>
<name>A0A9N9MTD7_9CUCU</name>
<dbReference type="PANTHER" id="PTHR45798:SF97">
    <property type="entry name" value="ALCOHOL-SENSITIVE RING FINGER PROTEIN 1"/>
    <property type="match status" value="1"/>
</dbReference>
<sequence length="109" mass="12420">MLQFRLLLLGAALIGGIGMAVYRHYKSREQQQQYSYGDNSPSGSSNHGTRARYRRRVRPQPGEMCSICLTEVFTEGRFLECGHEFHKGCINLWLNSEKKVCPNCRAPVL</sequence>
<evidence type="ECO:0000256" key="6">
    <source>
        <dbReference type="SAM" id="Phobius"/>
    </source>
</evidence>
<dbReference type="GO" id="GO:0005634">
    <property type="term" value="C:nucleus"/>
    <property type="evidence" value="ECO:0007669"/>
    <property type="project" value="UniProtKB-ARBA"/>
</dbReference>
<protein>
    <recommendedName>
        <fullName evidence="7">RING-type domain-containing protein</fullName>
    </recommendedName>
</protein>
<evidence type="ECO:0000256" key="1">
    <source>
        <dbReference type="ARBA" id="ARBA00022723"/>
    </source>
</evidence>
<evidence type="ECO:0000313" key="8">
    <source>
        <dbReference type="EMBL" id="CAG9766705.1"/>
    </source>
</evidence>
<dbReference type="Proteomes" id="UP001152799">
    <property type="component" value="Chromosome 3"/>
</dbReference>
<dbReference type="PANTHER" id="PTHR45798">
    <property type="entry name" value="RING-H2 FINGER PROTEIN ATL61-RELATED-RELATED"/>
    <property type="match status" value="1"/>
</dbReference>
<accession>A0A9N9MTD7</accession>
<dbReference type="AlphaFoldDB" id="A0A9N9MTD7"/>
<dbReference type="InterPro" id="IPR052788">
    <property type="entry name" value="RING-type_E3_ligase_ATL"/>
</dbReference>
<feature type="domain" description="RING-type" evidence="7">
    <location>
        <begin position="65"/>
        <end position="105"/>
    </location>
</feature>
<keyword evidence="9" id="KW-1185">Reference proteome</keyword>
<dbReference type="OrthoDB" id="9984778at2759"/>
<organism evidence="8 9">
    <name type="scientific">Ceutorhynchus assimilis</name>
    <name type="common">cabbage seed weevil</name>
    <dbReference type="NCBI Taxonomy" id="467358"/>
    <lineage>
        <taxon>Eukaryota</taxon>
        <taxon>Metazoa</taxon>
        <taxon>Ecdysozoa</taxon>
        <taxon>Arthropoda</taxon>
        <taxon>Hexapoda</taxon>
        <taxon>Insecta</taxon>
        <taxon>Pterygota</taxon>
        <taxon>Neoptera</taxon>
        <taxon>Endopterygota</taxon>
        <taxon>Coleoptera</taxon>
        <taxon>Polyphaga</taxon>
        <taxon>Cucujiformia</taxon>
        <taxon>Curculionidae</taxon>
        <taxon>Ceutorhynchinae</taxon>
        <taxon>Ceutorhynchus</taxon>
    </lineage>
</organism>
<dbReference type="CDD" id="cd16448">
    <property type="entry name" value="RING-H2"/>
    <property type="match status" value="1"/>
</dbReference>
<dbReference type="EMBL" id="OU892279">
    <property type="protein sequence ID" value="CAG9766705.1"/>
    <property type="molecule type" value="Genomic_DNA"/>
</dbReference>
<dbReference type="SMART" id="SM00184">
    <property type="entry name" value="RING"/>
    <property type="match status" value="1"/>
</dbReference>
<keyword evidence="6" id="KW-1133">Transmembrane helix</keyword>
<dbReference type="Gene3D" id="3.30.40.10">
    <property type="entry name" value="Zinc/RING finger domain, C3HC4 (zinc finger)"/>
    <property type="match status" value="1"/>
</dbReference>
<dbReference type="InterPro" id="IPR018957">
    <property type="entry name" value="Znf_C3HC4_RING-type"/>
</dbReference>
<dbReference type="InterPro" id="IPR013083">
    <property type="entry name" value="Znf_RING/FYVE/PHD"/>
</dbReference>